<dbReference type="GO" id="GO:0050660">
    <property type="term" value="F:flavin adenine dinucleotide binding"/>
    <property type="evidence" value="ECO:0007669"/>
    <property type="project" value="InterPro"/>
</dbReference>
<dbReference type="Pfam" id="PF02771">
    <property type="entry name" value="Acyl-CoA_dh_N"/>
    <property type="match status" value="1"/>
</dbReference>
<evidence type="ECO:0000256" key="5">
    <source>
        <dbReference type="ARBA" id="ARBA00022827"/>
    </source>
</evidence>
<dbReference type="RefSeq" id="WP_191124637.1">
    <property type="nucleotide sequence ID" value="NZ_JACXWY010000008.1"/>
</dbReference>
<evidence type="ECO:0000313" key="12">
    <source>
        <dbReference type="Proteomes" id="UP000619295"/>
    </source>
</evidence>
<evidence type="ECO:0000256" key="2">
    <source>
        <dbReference type="ARBA" id="ARBA00009347"/>
    </source>
</evidence>
<dbReference type="InterPro" id="IPR050741">
    <property type="entry name" value="Acyl-CoA_dehydrogenase"/>
</dbReference>
<reference evidence="11" key="1">
    <citation type="submission" date="2020-09" db="EMBL/GenBank/DDBJ databases">
        <title>Bosea spartocytisi sp. nov. a root nodule endophyte of Spartocytisus supranubius in the high mountain ecosystem fo the Teide National Park (Canary Islands, Spain).</title>
        <authorList>
            <person name="Pulido-Suarez L."/>
            <person name="Peix A."/>
            <person name="Igual J.M."/>
            <person name="Socas-Perez N."/>
            <person name="Velazquez E."/>
            <person name="Flores-Felix J.D."/>
            <person name="Leon-Barrios M."/>
        </authorList>
    </citation>
    <scope>NUCLEOTIDE SEQUENCE</scope>
    <source>
        <strain evidence="11">SSUT16</strain>
    </source>
</reference>
<feature type="domain" description="Acyl-CoA dehydrogenase/oxidase C-terminal" evidence="8">
    <location>
        <begin position="240"/>
        <end position="386"/>
    </location>
</feature>
<dbReference type="SUPFAM" id="SSF47203">
    <property type="entry name" value="Acyl-CoA dehydrogenase C-terminal domain-like"/>
    <property type="match status" value="1"/>
</dbReference>
<organism evidence="11 12">
    <name type="scientific">Bosea spartocytisi</name>
    <dbReference type="NCBI Taxonomy" id="2773451"/>
    <lineage>
        <taxon>Bacteria</taxon>
        <taxon>Pseudomonadati</taxon>
        <taxon>Pseudomonadota</taxon>
        <taxon>Alphaproteobacteria</taxon>
        <taxon>Hyphomicrobiales</taxon>
        <taxon>Boseaceae</taxon>
        <taxon>Bosea</taxon>
    </lineage>
</organism>
<dbReference type="Pfam" id="PF00441">
    <property type="entry name" value="Acyl-CoA_dh_1"/>
    <property type="match status" value="1"/>
</dbReference>
<proteinExistence type="inferred from homology"/>
<evidence type="ECO:0000256" key="1">
    <source>
        <dbReference type="ARBA" id="ARBA00001974"/>
    </source>
</evidence>
<dbReference type="InterPro" id="IPR006091">
    <property type="entry name" value="Acyl-CoA_Oxase/DH_mid-dom"/>
</dbReference>
<sequence>MDFTISPELEDLRQRIAAFVESEIIPREADPASWDAHENIALPALAELRAKARAAGLWCLQLKPETGGLGVGRVGMAVCYEEMNRSIFGPVVFNSAAPDDGNMMVLEAVATPDQKRRWLAPIVAGEVRSAFAMTEPHPGGGSDPTMIRTRAEKQADGSWKLYGRKWFITGAEEAVHLIVIARTSDDPRRGLTAFLFHRDQPGWEIVRRIPIMGPEEHGGHCEIAFDGLRVAAEDVLMGEGDGFKVTQIRLGPARLTHCMRWLGLAKRSVEIARAYAATREGFGIRLADRESIQLKLGRTAMAIEIGRLLVMKAAWELDRGGQARKEVSMAKVQAANTLHEAADMAIQINGARGYSKDTVLEWIYRYARQARLVDGADEVHQMVLNRFLDKEGDAFWRWPVAGA</sequence>
<dbReference type="Pfam" id="PF02770">
    <property type="entry name" value="Acyl-CoA_dh_M"/>
    <property type="match status" value="1"/>
</dbReference>
<dbReference type="InterPro" id="IPR046373">
    <property type="entry name" value="Acyl-CoA_Oxase/DH_mid-dom_sf"/>
</dbReference>
<dbReference type="Gene3D" id="2.40.110.10">
    <property type="entry name" value="Butyryl-CoA Dehydrogenase, subunit A, domain 2"/>
    <property type="match status" value="1"/>
</dbReference>
<dbReference type="Proteomes" id="UP000619295">
    <property type="component" value="Unassembled WGS sequence"/>
</dbReference>
<dbReference type="SUPFAM" id="SSF56645">
    <property type="entry name" value="Acyl-CoA dehydrogenase NM domain-like"/>
    <property type="match status" value="1"/>
</dbReference>
<dbReference type="PANTHER" id="PTHR48083">
    <property type="entry name" value="MEDIUM-CHAIN SPECIFIC ACYL-COA DEHYDROGENASE, MITOCHONDRIAL-RELATED"/>
    <property type="match status" value="1"/>
</dbReference>
<gene>
    <name evidence="11" type="ORF">IED13_14930</name>
</gene>
<dbReference type="PANTHER" id="PTHR48083:SF13">
    <property type="entry name" value="ACYL-COA DEHYDROGENASE FAMILY MEMBER 11"/>
    <property type="match status" value="1"/>
</dbReference>
<name>A0A927HYY5_9HYPH</name>
<evidence type="ECO:0000259" key="10">
    <source>
        <dbReference type="Pfam" id="PF02771"/>
    </source>
</evidence>
<evidence type="ECO:0000256" key="7">
    <source>
        <dbReference type="RuleBase" id="RU362125"/>
    </source>
</evidence>
<evidence type="ECO:0000256" key="4">
    <source>
        <dbReference type="ARBA" id="ARBA00022630"/>
    </source>
</evidence>
<keyword evidence="12" id="KW-1185">Reference proteome</keyword>
<dbReference type="GO" id="GO:0003995">
    <property type="term" value="F:acyl-CoA dehydrogenase activity"/>
    <property type="evidence" value="ECO:0007669"/>
    <property type="project" value="TreeGrafter"/>
</dbReference>
<dbReference type="InterPro" id="IPR036250">
    <property type="entry name" value="AcylCo_DH-like_C"/>
</dbReference>
<keyword evidence="5 7" id="KW-0274">FAD</keyword>
<comment type="subunit">
    <text evidence="3">Homodimer.</text>
</comment>
<dbReference type="AlphaFoldDB" id="A0A927HYY5"/>
<feature type="domain" description="Acyl-CoA oxidase/dehydrogenase middle" evidence="9">
    <location>
        <begin position="130"/>
        <end position="226"/>
    </location>
</feature>
<comment type="caution">
    <text evidence="11">The sequence shown here is derived from an EMBL/GenBank/DDBJ whole genome shotgun (WGS) entry which is preliminary data.</text>
</comment>
<evidence type="ECO:0000256" key="3">
    <source>
        <dbReference type="ARBA" id="ARBA00011738"/>
    </source>
</evidence>
<dbReference type="GO" id="GO:0005737">
    <property type="term" value="C:cytoplasm"/>
    <property type="evidence" value="ECO:0007669"/>
    <property type="project" value="TreeGrafter"/>
</dbReference>
<evidence type="ECO:0000256" key="6">
    <source>
        <dbReference type="ARBA" id="ARBA00023002"/>
    </source>
</evidence>
<comment type="similarity">
    <text evidence="2 7">Belongs to the acyl-CoA dehydrogenase family.</text>
</comment>
<dbReference type="Gene3D" id="1.20.140.10">
    <property type="entry name" value="Butyryl-CoA Dehydrogenase, subunit A, domain 3"/>
    <property type="match status" value="1"/>
</dbReference>
<dbReference type="InterPro" id="IPR009100">
    <property type="entry name" value="AcylCoA_DH/oxidase_NM_dom_sf"/>
</dbReference>
<dbReference type="InterPro" id="IPR037069">
    <property type="entry name" value="AcylCoA_DH/ox_N_sf"/>
</dbReference>
<dbReference type="InterPro" id="IPR013786">
    <property type="entry name" value="AcylCoA_DH/ox_N"/>
</dbReference>
<comment type="cofactor">
    <cofactor evidence="1 7">
        <name>FAD</name>
        <dbReference type="ChEBI" id="CHEBI:57692"/>
    </cofactor>
</comment>
<keyword evidence="4 7" id="KW-0285">Flavoprotein</keyword>
<evidence type="ECO:0000259" key="8">
    <source>
        <dbReference type="Pfam" id="PF00441"/>
    </source>
</evidence>
<keyword evidence="6 7" id="KW-0560">Oxidoreductase</keyword>
<dbReference type="InterPro" id="IPR009075">
    <property type="entry name" value="AcylCo_DH/oxidase_C"/>
</dbReference>
<evidence type="ECO:0000259" key="9">
    <source>
        <dbReference type="Pfam" id="PF02770"/>
    </source>
</evidence>
<evidence type="ECO:0000313" key="11">
    <source>
        <dbReference type="EMBL" id="MBD3847000.1"/>
    </source>
</evidence>
<accession>A0A927HYY5</accession>
<feature type="domain" description="Acyl-CoA dehydrogenase/oxidase N-terminal" evidence="10">
    <location>
        <begin position="6"/>
        <end position="126"/>
    </location>
</feature>
<dbReference type="EMBL" id="JACXWY010000008">
    <property type="protein sequence ID" value="MBD3847000.1"/>
    <property type="molecule type" value="Genomic_DNA"/>
</dbReference>
<dbReference type="GO" id="GO:0033539">
    <property type="term" value="P:fatty acid beta-oxidation using acyl-CoA dehydrogenase"/>
    <property type="evidence" value="ECO:0007669"/>
    <property type="project" value="TreeGrafter"/>
</dbReference>
<protein>
    <submittedName>
        <fullName evidence="11">Acyl-CoA dehydrogenase family protein</fullName>
    </submittedName>
</protein>
<dbReference type="Gene3D" id="1.10.540.10">
    <property type="entry name" value="Acyl-CoA dehydrogenase/oxidase, N-terminal domain"/>
    <property type="match status" value="1"/>
</dbReference>